<proteinExistence type="predicted"/>
<keyword evidence="2" id="KW-1185">Reference proteome</keyword>
<dbReference type="EMBL" id="AFRT01000952">
    <property type="protein sequence ID" value="ELU41999.1"/>
    <property type="molecule type" value="Genomic_DNA"/>
</dbReference>
<accession>L8X052</accession>
<reference evidence="1 2" key="1">
    <citation type="journal article" date="2013" name="Nat. Commun.">
        <title>The evolution and pathogenic mechanisms of the rice sheath blight pathogen.</title>
        <authorList>
            <person name="Zheng A."/>
            <person name="Lin R."/>
            <person name="Xu L."/>
            <person name="Qin P."/>
            <person name="Tang C."/>
            <person name="Ai P."/>
            <person name="Zhang D."/>
            <person name="Liu Y."/>
            <person name="Sun Z."/>
            <person name="Feng H."/>
            <person name="Wang Y."/>
            <person name="Chen Y."/>
            <person name="Liang X."/>
            <person name="Fu R."/>
            <person name="Li Q."/>
            <person name="Zhang J."/>
            <person name="Yu X."/>
            <person name="Xie Z."/>
            <person name="Ding L."/>
            <person name="Guan P."/>
            <person name="Tang J."/>
            <person name="Liang Y."/>
            <person name="Wang S."/>
            <person name="Deng Q."/>
            <person name="Li S."/>
            <person name="Zhu J."/>
            <person name="Wang L."/>
            <person name="Liu H."/>
            <person name="Li P."/>
        </authorList>
    </citation>
    <scope>NUCLEOTIDE SEQUENCE [LARGE SCALE GENOMIC DNA]</scope>
    <source>
        <strain evidence="2">AG-1 IA</strain>
    </source>
</reference>
<organism evidence="1 2">
    <name type="scientific">Thanatephorus cucumeris (strain AG1-IA)</name>
    <name type="common">Rice sheath blight fungus</name>
    <name type="synonym">Rhizoctonia solani</name>
    <dbReference type="NCBI Taxonomy" id="983506"/>
    <lineage>
        <taxon>Eukaryota</taxon>
        <taxon>Fungi</taxon>
        <taxon>Dikarya</taxon>
        <taxon>Basidiomycota</taxon>
        <taxon>Agaricomycotina</taxon>
        <taxon>Agaricomycetes</taxon>
        <taxon>Cantharellales</taxon>
        <taxon>Ceratobasidiaceae</taxon>
        <taxon>Rhizoctonia</taxon>
        <taxon>Rhizoctonia solani AG-1</taxon>
    </lineage>
</organism>
<evidence type="ECO:0000313" key="1">
    <source>
        <dbReference type="EMBL" id="ELU41999.1"/>
    </source>
</evidence>
<comment type="caution">
    <text evidence="1">The sequence shown here is derived from an EMBL/GenBank/DDBJ whole genome shotgun (WGS) entry which is preliminary data.</text>
</comment>
<sequence>MLETMEPLSFCRFYHSTSDHDPRDVATTTYFFLFISCIICYSSMSTNMLMPIISTAPENPRVEGDDSESADDWVFRCLAFYAQPDFLPPPRHGNSWTAHIFQASTRSNCKNWRYLQFSFCMDPKTRVTTCTLSHTMVPTVPGNAVADIKFWVTSSYRFNPHTRLLYREEYTHRHLMEHLREPRGQRLIWGGNLSFKQGLVSMFVNLRLIAPGSLQELDAKLSESYISYNVPLPRVEESNEPVPQQPE</sequence>
<protein>
    <submittedName>
        <fullName evidence="1">Uncharacterized protein</fullName>
    </submittedName>
</protein>
<dbReference type="Proteomes" id="UP000011668">
    <property type="component" value="Unassembled WGS sequence"/>
</dbReference>
<gene>
    <name evidence="1" type="ORF">AG1IA_03972</name>
</gene>
<dbReference type="AlphaFoldDB" id="L8X052"/>
<evidence type="ECO:0000313" key="2">
    <source>
        <dbReference type="Proteomes" id="UP000011668"/>
    </source>
</evidence>
<dbReference type="OrthoDB" id="3145467at2759"/>
<dbReference type="HOGENOM" id="CLU_1125174_0_0_1"/>
<name>L8X052_THACA</name>